<evidence type="ECO:0000313" key="3">
    <source>
        <dbReference type="Proteomes" id="UP001275084"/>
    </source>
</evidence>
<name>A0AAJ0HMX2_9PEZI</name>
<dbReference type="AlphaFoldDB" id="A0AAJ0HMX2"/>
<evidence type="ECO:0000313" key="2">
    <source>
        <dbReference type="EMBL" id="KAK3357840.1"/>
    </source>
</evidence>
<gene>
    <name evidence="2" type="ORF">B0T25DRAFT_604914</name>
</gene>
<accession>A0AAJ0HMX2</accession>
<dbReference type="PANTHER" id="PTHR40628">
    <property type="entry name" value="CHROMO DOMAIN-CONTAINING PROTEIN"/>
    <property type="match status" value="1"/>
</dbReference>
<keyword evidence="3" id="KW-1185">Reference proteome</keyword>
<evidence type="ECO:0000259" key="1">
    <source>
        <dbReference type="Pfam" id="PF22936"/>
    </source>
</evidence>
<dbReference type="InterPro" id="IPR054722">
    <property type="entry name" value="PolX-like_BBD"/>
</dbReference>
<organism evidence="2 3">
    <name type="scientific">Lasiosphaeria hispida</name>
    <dbReference type="NCBI Taxonomy" id="260671"/>
    <lineage>
        <taxon>Eukaryota</taxon>
        <taxon>Fungi</taxon>
        <taxon>Dikarya</taxon>
        <taxon>Ascomycota</taxon>
        <taxon>Pezizomycotina</taxon>
        <taxon>Sordariomycetes</taxon>
        <taxon>Sordariomycetidae</taxon>
        <taxon>Sordariales</taxon>
        <taxon>Lasiosphaeriaceae</taxon>
        <taxon>Lasiosphaeria</taxon>
    </lineage>
</organism>
<dbReference type="EMBL" id="JAUIQD010000003">
    <property type="protein sequence ID" value="KAK3357840.1"/>
    <property type="molecule type" value="Genomic_DNA"/>
</dbReference>
<protein>
    <recommendedName>
        <fullName evidence="1">Retrovirus-related Pol polyprotein from transposon TNT 1-94-like beta-barrel domain-containing protein</fullName>
    </recommendedName>
</protein>
<reference evidence="2" key="1">
    <citation type="journal article" date="2023" name="Mol. Phylogenet. Evol.">
        <title>Genome-scale phylogeny and comparative genomics of the fungal order Sordariales.</title>
        <authorList>
            <person name="Hensen N."/>
            <person name="Bonometti L."/>
            <person name="Westerberg I."/>
            <person name="Brannstrom I.O."/>
            <person name="Guillou S."/>
            <person name="Cros-Aarteil S."/>
            <person name="Calhoun S."/>
            <person name="Haridas S."/>
            <person name="Kuo A."/>
            <person name="Mondo S."/>
            <person name="Pangilinan J."/>
            <person name="Riley R."/>
            <person name="LaButti K."/>
            <person name="Andreopoulos B."/>
            <person name="Lipzen A."/>
            <person name="Chen C."/>
            <person name="Yan M."/>
            <person name="Daum C."/>
            <person name="Ng V."/>
            <person name="Clum A."/>
            <person name="Steindorff A."/>
            <person name="Ohm R.A."/>
            <person name="Martin F."/>
            <person name="Silar P."/>
            <person name="Natvig D.O."/>
            <person name="Lalanne C."/>
            <person name="Gautier V."/>
            <person name="Ament-Velasquez S.L."/>
            <person name="Kruys A."/>
            <person name="Hutchinson M.I."/>
            <person name="Powell A.J."/>
            <person name="Barry K."/>
            <person name="Miller A.N."/>
            <person name="Grigoriev I.V."/>
            <person name="Debuchy R."/>
            <person name="Gladieux P."/>
            <person name="Hiltunen Thoren M."/>
            <person name="Johannesson H."/>
        </authorList>
    </citation>
    <scope>NUCLEOTIDE SEQUENCE</scope>
    <source>
        <strain evidence="2">CBS 955.72</strain>
    </source>
</reference>
<dbReference type="Proteomes" id="UP001275084">
    <property type="component" value="Unassembled WGS sequence"/>
</dbReference>
<comment type="caution">
    <text evidence="2">The sequence shown here is derived from an EMBL/GenBank/DDBJ whole genome shotgun (WGS) entry which is preliminary data.</text>
</comment>
<dbReference type="Pfam" id="PF22936">
    <property type="entry name" value="Pol_BBD"/>
    <property type="match status" value="1"/>
</dbReference>
<reference evidence="2" key="2">
    <citation type="submission" date="2023-06" db="EMBL/GenBank/DDBJ databases">
        <authorList>
            <consortium name="Lawrence Berkeley National Laboratory"/>
            <person name="Haridas S."/>
            <person name="Hensen N."/>
            <person name="Bonometti L."/>
            <person name="Westerberg I."/>
            <person name="Brannstrom I.O."/>
            <person name="Guillou S."/>
            <person name="Cros-Aarteil S."/>
            <person name="Calhoun S."/>
            <person name="Kuo A."/>
            <person name="Mondo S."/>
            <person name="Pangilinan J."/>
            <person name="Riley R."/>
            <person name="Labutti K."/>
            <person name="Andreopoulos B."/>
            <person name="Lipzen A."/>
            <person name="Chen C."/>
            <person name="Yanf M."/>
            <person name="Daum C."/>
            <person name="Ng V."/>
            <person name="Clum A."/>
            <person name="Steindorff A."/>
            <person name="Ohm R."/>
            <person name="Martin F."/>
            <person name="Silar P."/>
            <person name="Natvig D."/>
            <person name="Lalanne C."/>
            <person name="Gautier V."/>
            <person name="Ament-Velasquez S.L."/>
            <person name="Kruys A."/>
            <person name="Hutchinson M.I."/>
            <person name="Powell A.J."/>
            <person name="Barry K."/>
            <person name="Miller A.N."/>
            <person name="Grigoriev I.V."/>
            <person name="Debuchy R."/>
            <person name="Gladieux P."/>
            <person name="Thoren M.H."/>
            <person name="Johannesson H."/>
        </authorList>
    </citation>
    <scope>NUCLEOTIDE SEQUENCE</scope>
    <source>
        <strain evidence="2">CBS 955.72</strain>
    </source>
</reference>
<sequence>MSLATSTSGLCPDWIFSSDSNVHVAVDRAWFTSYTSFETYSTYLLAGGEGKAVGIGDVAIPVRVHPKRHGPRAHGTLRLHNVLHVPSADCNIFSGPAASGDVFNSVSLGNMPDGTTGRISDGNGRRLAYFREVCGLCALKLSGPPVGPVLAPSRLKKDRNYVIRAFWPDAERKRWAATQSGQLGKTPGTENLEATPYTEKEKEWLDSHFGGEYKREDFEDSELEDEESAFLGHMTDYLFTDAQLEYIEKN</sequence>
<proteinExistence type="predicted"/>
<dbReference type="PANTHER" id="PTHR40628:SF1">
    <property type="entry name" value="CHROMO DOMAIN-CONTAINING PROTEIN"/>
    <property type="match status" value="1"/>
</dbReference>
<feature type="domain" description="Retrovirus-related Pol polyprotein from transposon TNT 1-94-like beta-barrel" evidence="1">
    <location>
        <begin position="14"/>
        <end position="97"/>
    </location>
</feature>